<dbReference type="Proteomes" id="UP000053372">
    <property type="component" value="Unassembled WGS sequence"/>
</dbReference>
<evidence type="ECO:0000313" key="3">
    <source>
        <dbReference type="EMBL" id="KST62400.1"/>
    </source>
</evidence>
<accession>A0A0V7ZCX6</accession>
<dbReference type="OrthoDB" id="503913at2"/>
<comment type="caution">
    <text evidence="3">The sequence shown here is derived from an EMBL/GenBank/DDBJ whole genome shotgun (WGS) entry which is preliminary data.</text>
</comment>
<dbReference type="Pfam" id="PF05157">
    <property type="entry name" value="MshEN"/>
    <property type="match status" value="1"/>
</dbReference>
<feature type="region of interest" description="Disordered" evidence="1">
    <location>
        <begin position="1"/>
        <end position="23"/>
    </location>
</feature>
<evidence type="ECO:0000259" key="2">
    <source>
        <dbReference type="Pfam" id="PF05157"/>
    </source>
</evidence>
<sequence>MSSSREVSKNTSEANQQSSSKNIAESLDKENQKRLFSLIDRVISFEACLYHQILPLKLDNDNLLLGIVNPEDREALDYVNSILVCINCAIATEIIRPETHKEMLSAYLNHKNTSTEADSGKVLDLSKAVNDKVESTNTGSFEAEISSTPPDKLSVDNIGSSQNSFPGRENIQLGRLNQLSIESKPVNYLPVLKLPQRDSLVSADQILVLPPRKILEELLARVVTRGIGRLYLERRPYHGRILWSENGAIQSILEELQLSIFQGVLNELKRFTDLSIATIVEARQVEKEYIYQKQRVLLRLQIMPGMYGEEATLQVLRGAALKFYQNQQVSRLSEDVLSISQKLSYKLHELQTKLLRSSSKDPERIESLKSLNRLLKNLDRQIKSMTY</sequence>
<evidence type="ECO:0000256" key="1">
    <source>
        <dbReference type="SAM" id="MobiDB-lite"/>
    </source>
</evidence>
<dbReference type="EMBL" id="LMTZ01000157">
    <property type="protein sequence ID" value="KST62400.1"/>
    <property type="molecule type" value="Genomic_DNA"/>
</dbReference>
<feature type="domain" description="Type II secretion system protein GspE N-terminal" evidence="2">
    <location>
        <begin position="37"/>
        <end position="83"/>
    </location>
</feature>
<evidence type="ECO:0000313" key="4">
    <source>
        <dbReference type="Proteomes" id="UP000053372"/>
    </source>
</evidence>
<protein>
    <recommendedName>
        <fullName evidence="2">Type II secretion system protein GspE N-terminal domain-containing protein</fullName>
    </recommendedName>
</protein>
<name>A0A0V7ZCX6_9CYAN</name>
<dbReference type="RefSeq" id="WP_027841496.1">
    <property type="nucleotide sequence ID" value="NZ_LMTZ01000157.1"/>
</dbReference>
<reference evidence="3 4" key="1">
    <citation type="journal article" date="2015" name="Genome Announc.">
        <title>Draft Genome of the Euendolithic (true boring) Cyanobacterium Mastigocoleus testarum strain BC008.</title>
        <authorList>
            <person name="Guida B.S."/>
            <person name="Garcia-Pichel F."/>
        </authorList>
    </citation>
    <scope>NUCLEOTIDE SEQUENCE [LARGE SCALE GENOMIC DNA]</scope>
    <source>
        <strain evidence="3 4">BC008</strain>
    </source>
</reference>
<dbReference type="AlphaFoldDB" id="A0A0V7ZCX6"/>
<gene>
    <name evidence="3" type="ORF">BC008_09540</name>
</gene>
<proteinExistence type="predicted"/>
<dbReference type="InterPro" id="IPR007831">
    <property type="entry name" value="T2SS_GspE_N"/>
</dbReference>
<dbReference type="Gene3D" id="3.30.450.90">
    <property type="match status" value="1"/>
</dbReference>
<keyword evidence="4" id="KW-1185">Reference proteome</keyword>
<organism evidence="3 4">
    <name type="scientific">Mastigocoleus testarum BC008</name>
    <dbReference type="NCBI Taxonomy" id="371196"/>
    <lineage>
        <taxon>Bacteria</taxon>
        <taxon>Bacillati</taxon>
        <taxon>Cyanobacteriota</taxon>
        <taxon>Cyanophyceae</taxon>
        <taxon>Nostocales</taxon>
        <taxon>Hapalosiphonaceae</taxon>
        <taxon>Mastigocoleus</taxon>
    </lineage>
</organism>